<dbReference type="EMBL" id="JAAKZV010000022">
    <property type="protein sequence ID" value="NGN63874.1"/>
    <property type="molecule type" value="Genomic_DNA"/>
</dbReference>
<keyword evidence="1" id="KW-1133">Transmembrane helix</keyword>
<accession>A0A6G4TVF6</accession>
<comment type="caution">
    <text evidence="2">The sequence shown here is derived from an EMBL/GenBank/DDBJ whole genome shotgun (WGS) entry which is preliminary data.</text>
</comment>
<keyword evidence="1" id="KW-0472">Membrane</keyword>
<proteinExistence type="predicted"/>
<evidence type="ECO:0000313" key="2">
    <source>
        <dbReference type="EMBL" id="NGN63874.1"/>
    </source>
</evidence>
<name>A0A6G4TVF6_9ACTN</name>
<keyword evidence="1" id="KW-0812">Transmembrane</keyword>
<sequence>MTNSCEAVSSWLVRWGGWLLLAGLVASWLMPMPSLLRVVIGLLGFVGSALLLRRIRADRAAGEREAGERR</sequence>
<protein>
    <submittedName>
        <fullName evidence="2">Uncharacterized protein</fullName>
    </submittedName>
</protein>
<evidence type="ECO:0000313" key="3">
    <source>
        <dbReference type="Proteomes" id="UP000481583"/>
    </source>
</evidence>
<dbReference type="RefSeq" id="WP_165234067.1">
    <property type="nucleotide sequence ID" value="NZ_JAAKZV010000022.1"/>
</dbReference>
<organism evidence="2 3">
    <name type="scientific">Streptomyces coryli</name>
    <dbReference type="NCBI Taxonomy" id="1128680"/>
    <lineage>
        <taxon>Bacteria</taxon>
        <taxon>Bacillati</taxon>
        <taxon>Actinomycetota</taxon>
        <taxon>Actinomycetes</taxon>
        <taxon>Kitasatosporales</taxon>
        <taxon>Streptomycetaceae</taxon>
        <taxon>Streptomyces</taxon>
    </lineage>
</organism>
<gene>
    <name evidence="2" type="ORF">G5C51_08130</name>
</gene>
<feature type="transmembrane region" description="Helical" evidence="1">
    <location>
        <begin position="35"/>
        <end position="52"/>
    </location>
</feature>
<keyword evidence="3" id="KW-1185">Reference proteome</keyword>
<dbReference type="AlphaFoldDB" id="A0A6G4TVF6"/>
<evidence type="ECO:0000256" key="1">
    <source>
        <dbReference type="SAM" id="Phobius"/>
    </source>
</evidence>
<feature type="transmembrane region" description="Helical" evidence="1">
    <location>
        <begin position="12"/>
        <end position="29"/>
    </location>
</feature>
<dbReference type="Proteomes" id="UP000481583">
    <property type="component" value="Unassembled WGS sequence"/>
</dbReference>
<reference evidence="2 3" key="1">
    <citation type="submission" date="2020-02" db="EMBL/GenBank/DDBJ databases">
        <title>Whole-genome analyses of novel actinobacteria.</title>
        <authorList>
            <person name="Sahin N."/>
        </authorList>
    </citation>
    <scope>NUCLEOTIDE SEQUENCE [LARGE SCALE GENOMIC DNA]</scope>
    <source>
        <strain evidence="2 3">A7024</strain>
    </source>
</reference>